<feature type="domain" description="C2H2-type" evidence="2">
    <location>
        <begin position="8"/>
        <end position="35"/>
    </location>
</feature>
<dbReference type="AlphaFoldDB" id="A0A9P8LH84"/>
<feature type="compositionally biased region" description="Basic and acidic residues" evidence="1">
    <location>
        <begin position="57"/>
        <end position="72"/>
    </location>
</feature>
<dbReference type="InterPro" id="IPR013087">
    <property type="entry name" value="Znf_C2H2_type"/>
</dbReference>
<protein>
    <recommendedName>
        <fullName evidence="2">C2H2-type domain-containing protein</fullName>
    </recommendedName>
</protein>
<keyword evidence="4" id="KW-1185">Reference proteome</keyword>
<comment type="caution">
    <text evidence="3">The sequence shown here is derived from an EMBL/GenBank/DDBJ whole genome shotgun (WGS) entry which is preliminary data.</text>
</comment>
<feature type="region of interest" description="Disordered" evidence="1">
    <location>
        <begin position="57"/>
        <end position="115"/>
    </location>
</feature>
<gene>
    <name evidence="3" type="ORF">GP486_001143</name>
</gene>
<feature type="domain" description="C2H2-type" evidence="2">
    <location>
        <begin position="45"/>
        <end position="76"/>
    </location>
</feature>
<proteinExistence type="predicted"/>
<dbReference type="Proteomes" id="UP000750711">
    <property type="component" value="Unassembled WGS sequence"/>
</dbReference>
<evidence type="ECO:0000313" key="3">
    <source>
        <dbReference type="EMBL" id="KAH0565462.1"/>
    </source>
</evidence>
<evidence type="ECO:0000256" key="1">
    <source>
        <dbReference type="SAM" id="MobiDB-lite"/>
    </source>
</evidence>
<evidence type="ECO:0000259" key="2">
    <source>
        <dbReference type="SMART" id="SM00355"/>
    </source>
</evidence>
<organism evidence="3 4">
    <name type="scientific">Trichoglossum hirsutum</name>
    <dbReference type="NCBI Taxonomy" id="265104"/>
    <lineage>
        <taxon>Eukaryota</taxon>
        <taxon>Fungi</taxon>
        <taxon>Dikarya</taxon>
        <taxon>Ascomycota</taxon>
        <taxon>Pezizomycotina</taxon>
        <taxon>Geoglossomycetes</taxon>
        <taxon>Geoglossales</taxon>
        <taxon>Geoglossaceae</taxon>
        <taxon>Trichoglossum</taxon>
    </lineage>
</organism>
<dbReference type="EMBL" id="JAGHQM010000092">
    <property type="protein sequence ID" value="KAH0565462.1"/>
    <property type="molecule type" value="Genomic_DNA"/>
</dbReference>
<dbReference type="Gene3D" id="3.30.160.60">
    <property type="entry name" value="Classic Zinc Finger"/>
    <property type="match status" value="1"/>
</dbReference>
<sequence length="139" mass="16146">MDKHDRPYKCMVPTCSQLRGFTYENGLKKHEREVHKLHMEPGDGLYCPHPNCVRSEGRAKPFGRKENLDDHLRRKHKDFQRQAAADRPLAPKPVERKRARVENPQGGNLGEEKEELREELKRLRASVEILQRKLDSGSG</sequence>
<reference evidence="3" key="1">
    <citation type="submission" date="2021-03" db="EMBL/GenBank/DDBJ databases">
        <title>Comparative genomics and phylogenomic investigation of the class Geoglossomycetes provide insights into ecological specialization and systematics.</title>
        <authorList>
            <person name="Melie T."/>
            <person name="Pirro S."/>
            <person name="Miller A.N."/>
            <person name="Quandt A."/>
        </authorList>
    </citation>
    <scope>NUCLEOTIDE SEQUENCE</scope>
    <source>
        <strain evidence="3">CAQ_001_2017</strain>
    </source>
</reference>
<name>A0A9P8LH84_9PEZI</name>
<evidence type="ECO:0000313" key="4">
    <source>
        <dbReference type="Proteomes" id="UP000750711"/>
    </source>
</evidence>
<dbReference type="SMART" id="SM00355">
    <property type="entry name" value="ZnF_C2H2"/>
    <property type="match status" value="2"/>
</dbReference>
<accession>A0A9P8LH84</accession>